<protein>
    <submittedName>
        <fullName evidence="1">Uncharacterized protein</fullName>
    </submittedName>
</protein>
<dbReference type="Proteomes" id="UP000588647">
    <property type="component" value="Unassembled WGS sequence"/>
</dbReference>
<keyword evidence="2" id="KW-1185">Reference proteome</keyword>
<sequence>MFYDLSICIQAEDVDCREIVSARPMLETMNNHEVSFRNHALDLYVFTVPLTRHSFEVVNEALLVICHVRVVLDIVVARVVLDGPAWQTFVKYQLVETANVALIPLNVCHLPSLPRVAWSTLRSNSRRKTNRAQRLPTPLCREGIDEQGD</sequence>
<dbReference type="AlphaFoldDB" id="A0A7W6MR75"/>
<proteinExistence type="predicted"/>
<gene>
    <name evidence="1" type="ORF">GGR03_003824</name>
</gene>
<dbReference type="EMBL" id="JACIEM010000005">
    <property type="protein sequence ID" value="MBB4004729.1"/>
    <property type="molecule type" value="Genomic_DNA"/>
</dbReference>
<name>A0A7W6MR75_9HYPH</name>
<accession>A0A7W6MR75</accession>
<evidence type="ECO:0000313" key="2">
    <source>
        <dbReference type="Proteomes" id="UP000588647"/>
    </source>
</evidence>
<comment type="caution">
    <text evidence="1">The sequence shown here is derived from an EMBL/GenBank/DDBJ whole genome shotgun (WGS) entry which is preliminary data.</text>
</comment>
<organism evidence="1 2">
    <name type="scientific">Aurantimonas endophytica</name>
    <dbReference type="NCBI Taxonomy" id="1522175"/>
    <lineage>
        <taxon>Bacteria</taxon>
        <taxon>Pseudomonadati</taxon>
        <taxon>Pseudomonadota</taxon>
        <taxon>Alphaproteobacteria</taxon>
        <taxon>Hyphomicrobiales</taxon>
        <taxon>Aurantimonadaceae</taxon>
        <taxon>Aurantimonas</taxon>
    </lineage>
</organism>
<evidence type="ECO:0000313" key="1">
    <source>
        <dbReference type="EMBL" id="MBB4004729.1"/>
    </source>
</evidence>
<reference evidence="1 2" key="1">
    <citation type="submission" date="2020-08" db="EMBL/GenBank/DDBJ databases">
        <title>Genomic Encyclopedia of Type Strains, Phase IV (KMG-IV): sequencing the most valuable type-strain genomes for metagenomic binning, comparative biology and taxonomic classification.</title>
        <authorList>
            <person name="Goeker M."/>
        </authorList>
    </citation>
    <scope>NUCLEOTIDE SEQUENCE [LARGE SCALE GENOMIC DNA]</scope>
    <source>
        <strain evidence="1 2">DSM 103570</strain>
    </source>
</reference>